<dbReference type="PROSITE" id="PS50937">
    <property type="entry name" value="HTH_MERR_2"/>
    <property type="match status" value="1"/>
</dbReference>
<feature type="domain" description="HTH merR-type" evidence="3">
    <location>
        <begin position="1"/>
        <end position="69"/>
    </location>
</feature>
<dbReference type="InterPro" id="IPR047057">
    <property type="entry name" value="MerR_fam"/>
</dbReference>
<dbReference type="InterPro" id="IPR000551">
    <property type="entry name" value="MerR-type_HTH_dom"/>
</dbReference>
<keyword evidence="5" id="KW-1185">Reference proteome</keyword>
<feature type="coiled-coil region" evidence="2">
    <location>
        <begin position="90"/>
        <end position="117"/>
    </location>
</feature>
<keyword evidence="1" id="KW-0238">DNA-binding</keyword>
<organism evidence="4 5">
    <name type="scientific">Microbacterium oryzae</name>
    <dbReference type="NCBI Taxonomy" id="743009"/>
    <lineage>
        <taxon>Bacteria</taxon>
        <taxon>Bacillati</taxon>
        <taxon>Actinomycetota</taxon>
        <taxon>Actinomycetes</taxon>
        <taxon>Micrococcales</taxon>
        <taxon>Microbacteriaceae</taxon>
        <taxon>Microbacterium</taxon>
    </lineage>
</organism>
<name>A0A6I6E4G9_9MICO</name>
<dbReference type="InterPro" id="IPR009061">
    <property type="entry name" value="DNA-bd_dom_put_sf"/>
</dbReference>
<proteinExistence type="predicted"/>
<dbReference type="SMART" id="SM00422">
    <property type="entry name" value="HTH_MERR"/>
    <property type="match status" value="1"/>
</dbReference>
<accession>A0A6I6E4G9</accession>
<evidence type="ECO:0000256" key="1">
    <source>
        <dbReference type="ARBA" id="ARBA00023125"/>
    </source>
</evidence>
<dbReference type="RefSeq" id="WP_156243372.1">
    <property type="nucleotide sequence ID" value="NZ_BAAAZL010000004.1"/>
</dbReference>
<evidence type="ECO:0000259" key="3">
    <source>
        <dbReference type="PROSITE" id="PS50937"/>
    </source>
</evidence>
<dbReference type="KEGG" id="moj:D7D94_07370"/>
<evidence type="ECO:0000313" key="5">
    <source>
        <dbReference type="Proteomes" id="UP000422989"/>
    </source>
</evidence>
<dbReference type="GO" id="GO:0003677">
    <property type="term" value="F:DNA binding"/>
    <property type="evidence" value="ECO:0007669"/>
    <property type="project" value="UniProtKB-KW"/>
</dbReference>
<dbReference type="AlphaFoldDB" id="A0A6I6E4G9"/>
<keyword evidence="2" id="KW-0175">Coiled coil</keyword>
<dbReference type="GO" id="GO:0003700">
    <property type="term" value="F:DNA-binding transcription factor activity"/>
    <property type="evidence" value="ECO:0007669"/>
    <property type="project" value="InterPro"/>
</dbReference>
<dbReference type="SUPFAM" id="SSF46955">
    <property type="entry name" value="Putative DNA-binding domain"/>
    <property type="match status" value="1"/>
</dbReference>
<protein>
    <submittedName>
        <fullName evidence="4">MerR family transcriptional regulator</fullName>
    </submittedName>
</protein>
<dbReference type="PRINTS" id="PR00040">
    <property type="entry name" value="HTHMERR"/>
</dbReference>
<dbReference type="EMBL" id="CP032550">
    <property type="protein sequence ID" value="QGU28859.1"/>
    <property type="molecule type" value="Genomic_DNA"/>
</dbReference>
<dbReference type="PANTHER" id="PTHR30204:SF93">
    <property type="entry name" value="HTH MERR-TYPE DOMAIN-CONTAINING PROTEIN"/>
    <property type="match status" value="1"/>
</dbReference>
<dbReference type="Proteomes" id="UP000422989">
    <property type="component" value="Chromosome"/>
</dbReference>
<dbReference type="OrthoDB" id="9809391at2"/>
<dbReference type="Pfam" id="PF13411">
    <property type="entry name" value="MerR_1"/>
    <property type="match status" value="1"/>
</dbReference>
<reference evidence="4 5" key="1">
    <citation type="submission" date="2018-09" db="EMBL/GenBank/DDBJ databases">
        <title>Whole genome sequencing of Microbacterium oryzae strain MB-10T.</title>
        <authorList>
            <person name="Das S.K."/>
        </authorList>
    </citation>
    <scope>NUCLEOTIDE SEQUENCE [LARGE SCALE GENOMIC DNA]</scope>
    <source>
        <strain evidence="4 5">MB-10</strain>
    </source>
</reference>
<sequence>MHIGELADRSELSLRTIRHYDEIGLLKPSARSDGGYRLYTERDFERLMLIRRMKPLGFALEEMGELLAATDALEADPADGAARARVDAFLAEAVERRAKLERQLAAADEFIARLSAR</sequence>
<dbReference type="PROSITE" id="PS00552">
    <property type="entry name" value="HTH_MERR_1"/>
    <property type="match status" value="1"/>
</dbReference>
<dbReference type="CDD" id="cd01106">
    <property type="entry name" value="HTH_TipAL-Mta"/>
    <property type="match status" value="1"/>
</dbReference>
<gene>
    <name evidence="4" type="ORF">D7D94_07370</name>
</gene>
<evidence type="ECO:0000313" key="4">
    <source>
        <dbReference type="EMBL" id="QGU28859.1"/>
    </source>
</evidence>
<dbReference type="PANTHER" id="PTHR30204">
    <property type="entry name" value="REDOX-CYCLING DRUG-SENSING TRANSCRIPTIONAL ACTIVATOR SOXR"/>
    <property type="match status" value="1"/>
</dbReference>
<dbReference type="Gene3D" id="1.10.1660.10">
    <property type="match status" value="1"/>
</dbReference>
<evidence type="ECO:0000256" key="2">
    <source>
        <dbReference type="SAM" id="Coils"/>
    </source>
</evidence>